<dbReference type="PANTHER" id="PTHR28055:SF1">
    <property type="entry name" value="ALTERED INHERITANCE OF MITOCHONDRIA PROTEIN 41, MITOCHONDRIAL"/>
    <property type="match status" value="1"/>
</dbReference>
<organism evidence="1 2">
    <name type="scientific">Bernardetia litoralis (strain ATCC 23117 / DSM 6794 / NBRC 15988 / NCIMB 1366 / Fx l1 / Sio-4)</name>
    <name type="common">Flexibacter litoralis</name>
    <dbReference type="NCBI Taxonomy" id="880071"/>
    <lineage>
        <taxon>Bacteria</taxon>
        <taxon>Pseudomonadati</taxon>
        <taxon>Bacteroidota</taxon>
        <taxon>Cytophagia</taxon>
        <taxon>Cytophagales</taxon>
        <taxon>Bernardetiaceae</taxon>
        <taxon>Bernardetia</taxon>
    </lineage>
</organism>
<dbReference type="InterPro" id="IPR042184">
    <property type="entry name" value="YqeY/Aim41_N"/>
</dbReference>
<dbReference type="Gene3D" id="1.10.10.410">
    <property type="match status" value="1"/>
</dbReference>
<dbReference type="AlphaFoldDB" id="I4APV3"/>
<proteinExistence type="predicted"/>
<dbReference type="EMBL" id="CP003345">
    <property type="protein sequence ID" value="AFM05988.1"/>
    <property type="molecule type" value="Genomic_DNA"/>
</dbReference>
<name>I4APV3_BERLS</name>
<keyword evidence="2" id="KW-1185">Reference proteome</keyword>
<dbReference type="SUPFAM" id="SSF89095">
    <property type="entry name" value="GatB/YqeY motif"/>
    <property type="match status" value="1"/>
</dbReference>
<dbReference type="eggNOG" id="COG1610">
    <property type="taxonomic scope" value="Bacteria"/>
</dbReference>
<dbReference type="InterPro" id="IPR003789">
    <property type="entry name" value="Asn/Gln_tRNA_amidoTrase-B-like"/>
</dbReference>
<dbReference type="HOGENOM" id="CLU_079430_2_0_10"/>
<evidence type="ECO:0000313" key="1">
    <source>
        <dbReference type="EMBL" id="AFM05988.1"/>
    </source>
</evidence>
<dbReference type="GO" id="GO:0016884">
    <property type="term" value="F:carbon-nitrogen ligase activity, with glutamine as amido-N-donor"/>
    <property type="evidence" value="ECO:0007669"/>
    <property type="project" value="InterPro"/>
</dbReference>
<sequence length="153" mass="17059">MTTLKEKIESEMKVAMRAKETVKLTALRAIKSAILLAQTEKGSTSETLSEQQELDILLKQAKQRRESLALYEQEGRTELAQTEKTELEVIEKFLPQMLSEDEVKVRVAAILAGMGEVTPQQMGRVMGAAIKELGTEAEKQTIAKVVKELINKD</sequence>
<evidence type="ECO:0000313" key="2">
    <source>
        <dbReference type="Proteomes" id="UP000006054"/>
    </source>
</evidence>
<dbReference type="InterPro" id="IPR023168">
    <property type="entry name" value="GatB_Yqey_C_2"/>
</dbReference>
<dbReference type="STRING" id="880071.Fleli_3674"/>
<dbReference type="KEGG" id="fli:Fleli_3674"/>
<dbReference type="Proteomes" id="UP000006054">
    <property type="component" value="Chromosome"/>
</dbReference>
<dbReference type="InterPro" id="IPR019004">
    <property type="entry name" value="YqeY/Aim41"/>
</dbReference>
<dbReference type="PANTHER" id="PTHR28055">
    <property type="entry name" value="ALTERED INHERITANCE OF MITOCHONDRIA PROTEIN 41, MITOCHONDRIAL"/>
    <property type="match status" value="1"/>
</dbReference>
<dbReference type="Pfam" id="PF09424">
    <property type="entry name" value="YqeY"/>
    <property type="match status" value="1"/>
</dbReference>
<dbReference type="PATRIC" id="fig|880071.3.peg.3678"/>
<dbReference type="RefSeq" id="WP_014799412.1">
    <property type="nucleotide sequence ID" value="NC_018018.1"/>
</dbReference>
<gene>
    <name evidence="1" type="ordered locus">Fleli_3674</name>
</gene>
<reference evidence="2" key="1">
    <citation type="submission" date="2012-06" db="EMBL/GenBank/DDBJ databases">
        <title>The complete genome of Flexibacter litoralis DSM 6794.</title>
        <authorList>
            <person name="Lucas S."/>
            <person name="Copeland A."/>
            <person name="Lapidus A."/>
            <person name="Glavina del Rio T."/>
            <person name="Dalin E."/>
            <person name="Tice H."/>
            <person name="Bruce D."/>
            <person name="Goodwin L."/>
            <person name="Pitluck S."/>
            <person name="Peters L."/>
            <person name="Ovchinnikova G."/>
            <person name="Lu M."/>
            <person name="Kyrpides N."/>
            <person name="Mavromatis K."/>
            <person name="Ivanova N."/>
            <person name="Brettin T."/>
            <person name="Detter J.C."/>
            <person name="Han C."/>
            <person name="Larimer F."/>
            <person name="Land M."/>
            <person name="Hauser L."/>
            <person name="Markowitz V."/>
            <person name="Cheng J.-F."/>
            <person name="Hugenholtz P."/>
            <person name="Woyke T."/>
            <person name="Wu D."/>
            <person name="Spring S."/>
            <person name="Lang E."/>
            <person name="Kopitz M."/>
            <person name="Brambilla E."/>
            <person name="Klenk H.-P."/>
            <person name="Eisen J.A."/>
        </authorList>
    </citation>
    <scope>NUCLEOTIDE SEQUENCE [LARGE SCALE GENOMIC DNA]</scope>
    <source>
        <strain evidence="2">ATCC 23117 / DSM 6794 / NBRC 15988 / NCIMB 1366 / Sio-4</strain>
    </source>
</reference>
<evidence type="ECO:0008006" key="3">
    <source>
        <dbReference type="Google" id="ProtNLM"/>
    </source>
</evidence>
<accession>I4APV3</accession>
<dbReference type="Gene3D" id="1.10.1510.10">
    <property type="entry name" value="Uncharacterised protein YqeY/AIM41 PF09424, N-terminal domain"/>
    <property type="match status" value="1"/>
</dbReference>
<dbReference type="OrthoDB" id="9788127at2"/>
<protein>
    <recommendedName>
        <fullName evidence="3">GatB/YqeY domain-containing protein</fullName>
    </recommendedName>
</protein>